<feature type="domain" description="HTH araC/xylS-type" evidence="4">
    <location>
        <begin position="207"/>
        <end position="306"/>
    </location>
</feature>
<dbReference type="InterPro" id="IPR018060">
    <property type="entry name" value="HTH_AraC"/>
</dbReference>
<dbReference type="GO" id="GO:0003700">
    <property type="term" value="F:DNA-binding transcription factor activity"/>
    <property type="evidence" value="ECO:0007669"/>
    <property type="project" value="InterPro"/>
</dbReference>
<sequence>MKTVLLLESLKSQLSCCKAGVLSGDVPVYIPLGQARPRPPQFGQFHLQTELFYQISGETYFQFPTSDYILKPHHVLLVPPLVTHYEKVQGTQGSFQNLVAYASRRSCSVHFAKAGHDSRPAISYIQRRNPPFASHISEYLSDAVFMQESFHDCTGLSSLSESVQLLVSAALSHFLLALEYPESQKQSASSPRSDPWQEVSRGSVLVHEARERVLAAFSDKALSVQLIAEWLGCSADYLSHRFKSETTESLSTYINRIRVERAAELLNETNLSVKEISWACGFAEESYFIKKFNETFGITPGLYRRTDRELLPAPPSRTGEA</sequence>
<dbReference type="InterPro" id="IPR020449">
    <property type="entry name" value="Tscrpt_reg_AraC-type_HTH"/>
</dbReference>
<dbReference type="SUPFAM" id="SSF51182">
    <property type="entry name" value="RmlC-like cupins"/>
    <property type="match status" value="1"/>
</dbReference>
<dbReference type="PANTHER" id="PTHR43280">
    <property type="entry name" value="ARAC-FAMILY TRANSCRIPTIONAL REGULATOR"/>
    <property type="match status" value="1"/>
</dbReference>
<gene>
    <name evidence="5" type="ORF">ENS59_14435</name>
</gene>
<reference evidence="5" key="1">
    <citation type="journal article" date="2020" name="mSystems">
        <title>Genome- and Community-Level Interaction Insights into Carbon Utilization and Element Cycling Functions of Hydrothermarchaeota in Hydrothermal Sediment.</title>
        <authorList>
            <person name="Zhou Z."/>
            <person name="Liu Y."/>
            <person name="Xu W."/>
            <person name="Pan J."/>
            <person name="Luo Z.H."/>
            <person name="Li M."/>
        </authorList>
    </citation>
    <scope>NUCLEOTIDE SEQUENCE [LARGE SCALE GENOMIC DNA]</scope>
    <source>
        <strain evidence="5">SpSt-503</strain>
    </source>
</reference>
<evidence type="ECO:0000259" key="4">
    <source>
        <dbReference type="PROSITE" id="PS01124"/>
    </source>
</evidence>
<keyword evidence="2" id="KW-0238">DNA-binding</keyword>
<dbReference type="InterPro" id="IPR011051">
    <property type="entry name" value="RmlC_Cupin_sf"/>
</dbReference>
<protein>
    <submittedName>
        <fullName evidence="5">AraC family transcriptional regulator</fullName>
    </submittedName>
</protein>
<keyword evidence="1" id="KW-0805">Transcription regulation</keyword>
<evidence type="ECO:0000256" key="1">
    <source>
        <dbReference type="ARBA" id="ARBA00023015"/>
    </source>
</evidence>
<keyword evidence="3" id="KW-0804">Transcription</keyword>
<comment type="caution">
    <text evidence="5">The sequence shown here is derived from an EMBL/GenBank/DDBJ whole genome shotgun (WGS) entry which is preliminary data.</text>
</comment>
<dbReference type="PRINTS" id="PR00032">
    <property type="entry name" value="HTHARAC"/>
</dbReference>
<dbReference type="SUPFAM" id="SSF46689">
    <property type="entry name" value="Homeodomain-like"/>
    <property type="match status" value="1"/>
</dbReference>
<proteinExistence type="predicted"/>
<dbReference type="Gene3D" id="1.10.10.60">
    <property type="entry name" value="Homeodomain-like"/>
    <property type="match status" value="2"/>
</dbReference>
<dbReference type="InterPro" id="IPR018062">
    <property type="entry name" value="HTH_AraC-typ_CS"/>
</dbReference>
<evidence type="ECO:0000256" key="2">
    <source>
        <dbReference type="ARBA" id="ARBA00023125"/>
    </source>
</evidence>
<dbReference type="PROSITE" id="PS00041">
    <property type="entry name" value="HTH_ARAC_FAMILY_1"/>
    <property type="match status" value="1"/>
</dbReference>
<dbReference type="PROSITE" id="PS01124">
    <property type="entry name" value="HTH_ARAC_FAMILY_2"/>
    <property type="match status" value="1"/>
</dbReference>
<dbReference type="Pfam" id="PF12833">
    <property type="entry name" value="HTH_18"/>
    <property type="match status" value="1"/>
</dbReference>
<dbReference type="InterPro" id="IPR009057">
    <property type="entry name" value="Homeodomain-like_sf"/>
</dbReference>
<dbReference type="PANTHER" id="PTHR43280:SF10">
    <property type="entry name" value="REGULATORY PROTEIN POCR"/>
    <property type="match status" value="1"/>
</dbReference>
<accession>A0A7C3IM88</accession>
<dbReference type="SMART" id="SM00342">
    <property type="entry name" value="HTH_ARAC"/>
    <property type="match status" value="1"/>
</dbReference>
<dbReference type="GO" id="GO:0043565">
    <property type="term" value="F:sequence-specific DNA binding"/>
    <property type="evidence" value="ECO:0007669"/>
    <property type="project" value="InterPro"/>
</dbReference>
<organism evidence="5">
    <name type="scientific">Gracilinema caldarium</name>
    <dbReference type="NCBI Taxonomy" id="215591"/>
    <lineage>
        <taxon>Bacteria</taxon>
        <taxon>Pseudomonadati</taxon>
        <taxon>Spirochaetota</taxon>
        <taxon>Spirochaetia</taxon>
        <taxon>Spirochaetales</taxon>
        <taxon>Breznakiellaceae</taxon>
        <taxon>Gracilinema</taxon>
    </lineage>
</organism>
<dbReference type="AlphaFoldDB" id="A0A7C3IM88"/>
<evidence type="ECO:0000256" key="3">
    <source>
        <dbReference type="ARBA" id="ARBA00023163"/>
    </source>
</evidence>
<dbReference type="EMBL" id="DSVL01000443">
    <property type="protein sequence ID" value="HFH30685.1"/>
    <property type="molecule type" value="Genomic_DNA"/>
</dbReference>
<evidence type="ECO:0000313" key="5">
    <source>
        <dbReference type="EMBL" id="HFH30685.1"/>
    </source>
</evidence>
<name>A0A7C3IM88_9SPIR</name>